<comment type="similarity">
    <text evidence="10 12">Belongs to the EPSP synthase family. MurA subfamily.</text>
</comment>
<feature type="binding site" evidence="12">
    <location>
        <position position="308"/>
    </location>
    <ligand>
        <name>UDP-N-acetyl-alpha-D-glucosamine</name>
        <dbReference type="ChEBI" id="CHEBI:57705"/>
    </ligand>
</feature>
<dbReference type="GO" id="GO:0009252">
    <property type="term" value="P:peptidoglycan biosynthetic process"/>
    <property type="evidence" value="ECO:0007669"/>
    <property type="project" value="UniProtKB-UniRule"/>
</dbReference>
<dbReference type="PANTHER" id="PTHR43783:SF1">
    <property type="entry name" value="UDP-N-ACETYLGLUCOSAMINE 1-CARBOXYVINYLTRANSFERASE"/>
    <property type="match status" value="1"/>
</dbReference>
<evidence type="ECO:0000256" key="2">
    <source>
        <dbReference type="ARBA" id="ARBA00004752"/>
    </source>
</evidence>
<dbReference type="NCBIfam" id="TIGR01072">
    <property type="entry name" value="murA"/>
    <property type="match status" value="1"/>
</dbReference>
<evidence type="ECO:0000256" key="3">
    <source>
        <dbReference type="ARBA" id="ARBA00022490"/>
    </source>
</evidence>
<comment type="caution">
    <text evidence="14">The sequence shown here is derived from an EMBL/GenBank/DDBJ whole genome shotgun (WGS) entry which is preliminary data.</text>
</comment>
<feature type="binding site" evidence="12">
    <location>
        <position position="330"/>
    </location>
    <ligand>
        <name>UDP-N-acetyl-alpha-D-glucosamine</name>
        <dbReference type="ChEBI" id="CHEBI:57705"/>
    </ligand>
</feature>
<keyword evidence="12" id="KW-0670">Pyruvate</keyword>
<dbReference type="GO" id="GO:0008760">
    <property type="term" value="F:UDP-N-acetylglucosamine 1-carboxyvinyltransferase activity"/>
    <property type="evidence" value="ECO:0007669"/>
    <property type="project" value="UniProtKB-UniRule"/>
</dbReference>
<evidence type="ECO:0000256" key="10">
    <source>
        <dbReference type="ARBA" id="ARBA00038367"/>
    </source>
</evidence>
<sequence length="422" mass="44958">MNALRVRGGNSLKGEIKISGAKNAALKHMCAALLTDQPVQFTNMPITLGDVRTLSELLDYLGMTVALRSDGVAMLKTPKIKTHIAPYDLVRKMRASVLVLGPLLAREGQADISMPGGCAIGTRPVDLHLKGFEAMGAQIELDGGYIKARAPKGLKGAHITFPFVSVGATENIMMAATLADGVTILSNAAREPEIVDQGNALIKMGAKIEGLGTSEIRIEGVSSLNGVAHSCIPDRIETGTYMCAVGLTGGEVRLKNTRMDFLSSLIGPLTGAGMEIKQDGDDVFVSRNGSHLQGIDIMTEPYPGFATDLQAQFMAMMTMCKGAGMITETVFENRFMHVPELCRMGADITVQGNSAIVRGVQKLKGAEVMATDLRASVALVLAGLVAEGETIVNRIYHLERGYENIVEKLTGVGADIERVSER</sequence>
<keyword evidence="6 12" id="KW-0133">Cell shape</keyword>
<dbReference type="NCBIfam" id="NF006873">
    <property type="entry name" value="PRK09369.1"/>
    <property type="match status" value="1"/>
</dbReference>
<keyword evidence="9 12" id="KW-0961">Cell wall biogenesis/degradation</keyword>
<comment type="catalytic activity">
    <reaction evidence="11 12">
        <text>phosphoenolpyruvate + UDP-N-acetyl-alpha-D-glucosamine = UDP-N-acetyl-3-O-(1-carboxyvinyl)-alpha-D-glucosamine + phosphate</text>
        <dbReference type="Rhea" id="RHEA:18681"/>
        <dbReference type="ChEBI" id="CHEBI:43474"/>
        <dbReference type="ChEBI" id="CHEBI:57705"/>
        <dbReference type="ChEBI" id="CHEBI:58702"/>
        <dbReference type="ChEBI" id="CHEBI:68483"/>
        <dbReference type="EC" id="2.5.1.7"/>
    </reaction>
</comment>
<dbReference type="EMBL" id="QFQB01000040">
    <property type="protein sequence ID" value="PZQ45749.1"/>
    <property type="molecule type" value="Genomic_DNA"/>
</dbReference>
<comment type="subcellular location">
    <subcellularLocation>
        <location evidence="1 12">Cytoplasm</location>
    </subcellularLocation>
</comment>
<dbReference type="CDD" id="cd01555">
    <property type="entry name" value="UdpNAET"/>
    <property type="match status" value="1"/>
</dbReference>
<keyword evidence="7 12" id="KW-0573">Peptidoglycan synthesis</keyword>
<feature type="domain" description="Enolpyruvate transferase" evidence="13">
    <location>
        <begin position="6"/>
        <end position="409"/>
    </location>
</feature>
<proteinExistence type="inferred from homology"/>
<comment type="function">
    <text evidence="12">Cell wall formation. Adds enolpyruvyl to UDP-N-acetylglucosamine.</text>
</comment>
<evidence type="ECO:0000256" key="8">
    <source>
        <dbReference type="ARBA" id="ARBA00023306"/>
    </source>
</evidence>
<feature type="binding site" evidence="12">
    <location>
        <position position="94"/>
    </location>
    <ligand>
        <name>UDP-N-acetyl-alpha-D-glucosamine</name>
        <dbReference type="ChEBI" id="CHEBI:57705"/>
    </ligand>
</feature>
<comment type="caution">
    <text evidence="12">Lacks conserved residue(s) required for the propagation of feature annotation.</text>
</comment>
<dbReference type="UniPathway" id="UPA00219"/>
<dbReference type="GO" id="GO:0071555">
    <property type="term" value="P:cell wall organization"/>
    <property type="evidence" value="ECO:0007669"/>
    <property type="project" value="UniProtKB-KW"/>
</dbReference>
<dbReference type="GO" id="GO:0008360">
    <property type="term" value="P:regulation of cell shape"/>
    <property type="evidence" value="ECO:0007669"/>
    <property type="project" value="UniProtKB-KW"/>
</dbReference>
<evidence type="ECO:0000256" key="12">
    <source>
        <dbReference type="HAMAP-Rule" id="MF_00111"/>
    </source>
</evidence>
<evidence type="ECO:0000256" key="7">
    <source>
        <dbReference type="ARBA" id="ARBA00022984"/>
    </source>
</evidence>
<name>A0A2W5N020_9BACT</name>
<evidence type="ECO:0000256" key="1">
    <source>
        <dbReference type="ARBA" id="ARBA00004496"/>
    </source>
</evidence>
<evidence type="ECO:0000256" key="9">
    <source>
        <dbReference type="ARBA" id="ARBA00023316"/>
    </source>
</evidence>
<dbReference type="GO" id="GO:0019277">
    <property type="term" value="P:UDP-N-acetylgalactosamine biosynthetic process"/>
    <property type="evidence" value="ECO:0007669"/>
    <property type="project" value="InterPro"/>
</dbReference>
<dbReference type="InterPro" id="IPR013792">
    <property type="entry name" value="RNA3'P_cycl/enolpyr_Trfase_a/b"/>
</dbReference>
<dbReference type="EC" id="2.5.1.7" evidence="12"/>
<comment type="pathway">
    <text evidence="2 12">Cell wall biogenesis; peptidoglycan biosynthesis.</text>
</comment>
<feature type="active site" description="Proton donor" evidence="12">
    <location>
        <position position="118"/>
    </location>
</feature>
<feature type="binding site" evidence="12">
    <location>
        <begin position="22"/>
        <end position="23"/>
    </location>
    <ligand>
        <name>phosphoenolpyruvate</name>
        <dbReference type="ChEBI" id="CHEBI:58702"/>
    </ligand>
</feature>
<feature type="binding site" evidence="12">
    <location>
        <begin position="123"/>
        <end position="127"/>
    </location>
    <ligand>
        <name>UDP-N-acetyl-alpha-D-glucosamine</name>
        <dbReference type="ChEBI" id="CHEBI:57705"/>
    </ligand>
</feature>
<keyword evidence="5 12" id="KW-0808">Transferase</keyword>
<dbReference type="Pfam" id="PF00275">
    <property type="entry name" value="EPSP_synthase"/>
    <property type="match status" value="1"/>
</dbReference>
<dbReference type="InterPro" id="IPR005750">
    <property type="entry name" value="UDP_GlcNAc_COvinyl_MurA"/>
</dbReference>
<dbReference type="InterPro" id="IPR001986">
    <property type="entry name" value="Enolpyruvate_Tfrase_dom"/>
</dbReference>
<feature type="modified residue" description="2-(S-cysteinyl)pyruvic acid O-phosphothioketal" evidence="12">
    <location>
        <position position="118"/>
    </location>
</feature>
<organism evidence="14 15">
    <name type="scientific">Micavibrio aeruginosavorus</name>
    <dbReference type="NCBI Taxonomy" id="349221"/>
    <lineage>
        <taxon>Bacteria</taxon>
        <taxon>Pseudomonadati</taxon>
        <taxon>Bdellovibrionota</taxon>
        <taxon>Bdellovibrionia</taxon>
        <taxon>Bdellovibrionales</taxon>
        <taxon>Pseudobdellovibrionaceae</taxon>
        <taxon>Micavibrio</taxon>
    </lineage>
</organism>
<keyword evidence="4 12" id="KW-0132">Cell division</keyword>
<dbReference type="GO" id="GO:0005737">
    <property type="term" value="C:cytoplasm"/>
    <property type="evidence" value="ECO:0007669"/>
    <property type="project" value="UniProtKB-SubCell"/>
</dbReference>
<evidence type="ECO:0000256" key="5">
    <source>
        <dbReference type="ARBA" id="ARBA00022679"/>
    </source>
</evidence>
<evidence type="ECO:0000313" key="15">
    <source>
        <dbReference type="Proteomes" id="UP000249417"/>
    </source>
</evidence>
<evidence type="ECO:0000256" key="11">
    <source>
        <dbReference type="ARBA" id="ARBA00047527"/>
    </source>
</evidence>
<gene>
    <name evidence="12 14" type="primary">murA</name>
    <name evidence="14" type="ORF">DI551_06610</name>
</gene>
<dbReference type="GO" id="GO:0051301">
    <property type="term" value="P:cell division"/>
    <property type="evidence" value="ECO:0007669"/>
    <property type="project" value="UniProtKB-KW"/>
</dbReference>
<evidence type="ECO:0000259" key="13">
    <source>
        <dbReference type="Pfam" id="PF00275"/>
    </source>
</evidence>
<dbReference type="SUPFAM" id="SSF55205">
    <property type="entry name" value="EPT/RTPC-like"/>
    <property type="match status" value="1"/>
</dbReference>
<evidence type="ECO:0000313" key="14">
    <source>
        <dbReference type="EMBL" id="PZQ45749.1"/>
    </source>
</evidence>
<dbReference type="Gene3D" id="3.65.10.10">
    <property type="entry name" value="Enolpyruvate transferase domain"/>
    <property type="match status" value="2"/>
</dbReference>
<evidence type="ECO:0000256" key="6">
    <source>
        <dbReference type="ARBA" id="ARBA00022960"/>
    </source>
</evidence>
<dbReference type="AlphaFoldDB" id="A0A2W5N020"/>
<dbReference type="PANTHER" id="PTHR43783">
    <property type="entry name" value="UDP-N-ACETYLGLUCOSAMINE 1-CARBOXYVINYLTRANSFERASE"/>
    <property type="match status" value="1"/>
</dbReference>
<evidence type="ECO:0000256" key="4">
    <source>
        <dbReference type="ARBA" id="ARBA00022618"/>
    </source>
</evidence>
<dbReference type="Proteomes" id="UP000249417">
    <property type="component" value="Unassembled WGS sequence"/>
</dbReference>
<keyword evidence="8 12" id="KW-0131">Cell cycle</keyword>
<reference evidence="14 15" key="1">
    <citation type="submission" date="2017-08" db="EMBL/GenBank/DDBJ databases">
        <title>Infants hospitalized years apart are colonized by the same room-sourced microbial strains.</title>
        <authorList>
            <person name="Brooks B."/>
            <person name="Olm M.R."/>
            <person name="Firek B.A."/>
            <person name="Baker R."/>
            <person name="Thomas B.C."/>
            <person name="Morowitz M.J."/>
            <person name="Banfield J.F."/>
        </authorList>
    </citation>
    <scope>NUCLEOTIDE SEQUENCE [LARGE SCALE GENOMIC DNA]</scope>
    <source>
        <strain evidence="14">S2_005_002_R2_29</strain>
    </source>
</reference>
<dbReference type="InterPro" id="IPR036968">
    <property type="entry name" value="Enolpyruvate_Tfrase_sf"/>
</dbReference>
<keyword evidence="3 12" id="KW-0963">Cytoplasm</keyword>
<accession>A0A2W5N020</accession>
<dbReference type="FunFam" id="3.65.10.10:FF:000001">
    <property type="entry name" value="UDP-N-acetylglucosamine 1-carboxyvinyltransferase"/>
    <property type="match status" value="1"/>
</dbReference>
<dbReference type="HAMAP" id="MF_00111">
    <property type="entry name" value="MurA"/>
    <property type="match status" value="1"/>
</dbReference>
<dbReference type="InterPro" id="IPR050068">
    <property type="entry name" value="MurA_subfamily"/>
</dbReference>
<protein>
    <recommendedName>
        <fullName evidence="12">UDP-N-acetylglucosamine 1-carboxyvinyltransferase</fullName>
        <ecNumber evidence="12">2.5.1.7</ecNumber>
    </recommendedName>
    <alternativeName>
        <fullName evidence="12">Enoylpyruvate transferase</fullName>
    </alternativeName>
    <alternativeName>
        <fullName evidence="12">UDP-N-acetylglucosamine enolpyruvyl transferase</fullName>
        <shortName evidence="12">EPT</shortName>
    </alternativeName>
</protein>